<comment type="subcellular location">
    <subcellularLocation>
        <location evidence="1">Cytoplasm</location>
    </subcellularLocation>
</comment>
<dbReference type="InterPro" id="IPR033133">
    <property type="entry name" value="PUM-HD"/>
</dbReference>
<dbReference type="PANTHER" id="PTHR12537">
    <property type="entry name" value="RNA BINDING PROTEIN PUMILIO-RELATED"/>
    <property type="match status" value="1"/>
</dbReference>
<dbReference type="PANTHER" id="PTHR12537:SF12">
    <property type="entry name" value="MATERNAL PROTEIN PUMILIO"/>
    <property type="match status" value="1"/>
</dbReference>
<evidence type="ECO:0000313" key="11">
    <source>
        <dbReference type="Proteomes" id="UP000245609"/>
    </source>
</evidence>
<dbReference type="PROSITE" id="PS50302">
    <property type="entry name" value="PUM"/>
    <property type="match status" value="8"/>
</dbReference>
<feature type="repeat" description="Pumilio" evidence="7">
    <location>
        <begin position="681"/>
        <end position="716"/>
    </location>
</feature>
<keyword evidence="2" id="KW-0963">Cytoplasm</keyword>
<feature type="region of interest" description="Disordered" evidence="8">
    <location>
        <begin position="271"/>
        <end position="304"/>
    </location>
</feature>
<dbReference type="GO" id="GO:0003730">
    <property type="term" value="F:mRNA 3'-UTR binding"/>
    <property type="evidence" value="ECO:0007669"/>
    <property type="project" value="TreeGrafter"/>
</dbReference>
<keyword evidence="3" id="KW-0677">Repeat</keyword>
<dbReference type="InterPro" id="IPR001313">
    <property type="entry name" value="Pumilio_RNA-bd_rpt"/>
</dbReference>
<feature type="repeat" description="Pumilio" evidence="7">
    <location>
        <begin position="717"/>
        <end position="752"/>
    </location>
</feature>
<dbReference type="STRING" id="133381.A0A2T9ZEQ5"/>
<dbReference type="InterPro" id="IPR011989">
    <property type="entry name" value="ARM-like"/>
</dbReference>
<dbReference type="EMBL" id="MBFS01000282">
    <property type="protein sequence ID" value="PVV03061.1"/>
    <property type="molecule type" value="Genomic_DNA"/>
</dbReference>
<keyword evidence="11" id="KW-1185">Reference proteome</keyword>
<reference evidence="10 11" key="1">
    <citation type="journal article" date="2018" name="MBio">
        <title>Comparative Genomics Reveals the Core Gene Toolbox for the Fungus-Insect Symbiosis.</title>
        <authorList>
            <person name="Wang Y."/>
            <person name="Stata M."/>
            <person name="Wang W."/>
            <person name="Stajich J.E."/>
            <person name="White M.M."/>
            <person name="Moncalvo J.M."/>
        </authorList>
    </citation>
    <scope>NUCLEOTIDE SEQUENCE [LARGE SCALE GENOMIC DNA]</scope>
    <source>
        <strain evidence="10 11">SC-DP-2</strain>
    </source>
</reference>
<dbReference type="Gene3D" id="1.25.10.10">
    <property type="entry name" value="Leucine-rich Repeat Variant"/>
    <property type="match status" value="1"/>
</dbReference>
<dbReference type="FunFam" id="1.25.10.10:FF:000004">
    <property type="entry name" value="Pumilio homolog 1 isoform 2"/>
    <property type="match status" value="1"/>
</dbReference>
<dbReference type="CDD" id="cd07920">
    <property type="entry name" value="Pumilio"/>
    <property type="match status" value="1"/>
</dbReference>
<evidence type="ECO:0000256" key="5">
    <source>
        <dbReference type="ARBA" id="ARBA00060736"/>
    </source>
</evidence>
<sequence>MSKKDSSRFFSDSKSATVSLSSNVDNIKALQNSAFVSANSKKHSADSVFGPDLNFEVDLDFDISRQNDVSPTTTATTFNLLDNSLNSSSLFYPNSSQLSSSKSLNPKSSSTALFPPPSNFSFLNSKPSKDIFSNPVASATDPAPSLSSSIPPSFENRSGYYVPNSLLDIDELNSASSKLFSSSLRQSSSFKRNQLGSDLPSASARDTTSVIYSQTENSITDINAQLMVTALIESDNDDTSTSFSKKASSSLTHSILSFHNKPSITNFSANSASIPSTAASSTRAVSTPPRRAPEPRPVNSDFNSIEDLSKHFNNVSLNSTKNPRFLDTSDRLPENDNNYFASPYPVLSSNYTQNFHPSQSLDSNAWYSNQKSFVVDDQQQPALNQIPKAMENDDSMYHLIYQNETLKEKHSVPIDIVNSNKPFNITPYPQPFSINSDSTKNSFWQSTVPAIDQNASFSTHGHNPIPSHPKIQTPSTSYPNNVPIPFTQSQHQPSFSSLNQPFNIPHSAQQYSASTSQNSFNIAPQPNNLASFRPHTYINPEHESSQEFYPYSQTYNMPASIPIQQSKVSQQPRFQPIENHPFQAAEQPVRSTVLEEFRNNKTRKYELKDIRGYIVEFSTDQYGSRFIQQKLEISSSEDKLMVFQEILPHALHLMSDVFGNYVIQKFFDHGSAPQKHMLALQMSNHILTLSLQMYGCRVVQKALEHVGIDLQTSMIKELDNHVLKCVKDQNGNHVIQKTIECVPADRIGFIIDSFQGQVFQLATHPYGCRVIQRLFEHCSDEKTRSLLVELQRYIPGLVQDQYGNYVIQHILEHGDPADRTMIINKISGNVLRLSKHKFASNVVEKCITYGSPTERFSLISEVINVKQDDVSGLALMMKDQYANYVVQKMLDVVGDDQRQDLLSALQPHLPSLRRFTYGRHLTNKVESLLSNKNSSSASSANSSNNTNVSANGTSSDNQSTITDVSDSSDEPKQKNDNPNDQNNIDKCANQAIPISHIGSPTSVSLS</sequence>
<feature type="repeat" description="Pumilio" evidence="7">
    <location>
        <begin position="609"/>
        <end position="644"/>
    </location>
</feature>
<accession>A0A2T9ZEQ5</accession>
<feature type="repeat" description="Pumilio" evidence="7">
    <location>
        <begin position="645"/>
        <end position="680"/>
    </location>
</feature>
<feature type="compositionally biased region" description="Low complexity" evidence="8">
    <location>
        <begin position="932"/>
        <end position="955"/>
    </location>
</feature>
<feature type="repeat" description="Pumilio" evidence="7">
    <location>
        <begin position="789"/>
        <end position="824"/>
    </location>
</feature>
<feature type="repeat" description="Pumilio" evidence="7">
    <location>
        <begin position="825"/>
        <end position="860"/>
    </location>
</feature>
<feature type="repeat" description="Pumilio" evidence="7">
    <location>
        <begin position="753"/>
        <end position="788"/>
    </location>
</feature>
<dbReference type="OrthoDB" id="668540at2759"/>
<feature type="compositionally biased region" description="Low complexity" evidence="8">
    <location>
        <begin position="271"/>
        <end position="289"/>
    </location>
</feature>
<evidence type="ECO:0000256" key="8">
    <source>
        <dbReference type="SAM" id="MobiDB-lite"/>
    </source>
</evidence>
<evidence type="ECO:0000256" key="7">
    <source>
        <dbReference type="PROSITE-ProRule" id="PRU00317"/>
    </source>
</evidence>
<dbReference type="PROSITE" id="PS50303">
    <property type="entry name" value="PUM_HD"/>
    <property type="match status" value="1"/>
</dbReference>
<evidence type="ECO:0000256" key="1">
    <source>
        <dbReference type="ARBA" id="ARBA00004496"/>
    </source>
</evidence>
<dbReference type="InterPro" id="IPR016024">
    <property type="entry name" value="ARM-type_fold"/>
</dbReference>
<dbReference type="GO" id="GO:0005737">
    <property type="term" value="C:cytoplasm"/>
    <property type="evidence" value="ECO:0007669"/>
    <property type="project" value="UniProtKB-SubCell"/>
</dbReference>
<evidence type="ECO:0000256" key="4">
    <source>
        <dbReference type="ARBA" id="ARBA00022884"/>
    </source>
</evidence>
<evidence type="ECO:0000313" key="10">
    <source>
        <dbReference type="EMBL" id="PVV03061.1"/>
    </source>
</evidence>
<evidence type="ECO:0000259" key="9">
    <source>
        <dbReference type="PROSITE" id="PS50303"/>
    </source>
</evidence>
<dbReference type="SUPFAM" id="SSF48371">
    <property type="entry name" value="ARM repeat"/>
    <property type="match status" value="1"/>
</dbReference>
<comment type="similarity">
    <text evidence="5">Belongs to the PUF3 family.</text>
</comment>
<evidence type="ECO:0000256" key="2">
    <source>
        <dbReference type="ARBA" id="ARBA00022490"/>
    </source>
</evidence>
<feature type="domain" description="PUM-HD" evidence="9">
    <location>
        <begin position="589"/>
        <end position="929"/>
    </location>
</feature>
<dbReference type="SMART" id="SM00025">
    <property type="entry name" value="Pumilio"/>
    <property type="match status" value="8"/>
</dbReference>
<organism evidence="10 11">
    <name type="scientific">Smittium megazygosporum</name>
    <dbReference type="NCBI Taxonomy" id="133381"/>
    <lineage>
        <taxon>Eukaryota</taxon>
        <taxon>Fungi</taxon>
        <taxon>Fungi incertae sedis</taxon>
        <taxon>Zoopagomycota</taxon>
        <taxon>Kickxellomycotina</taxon>
        <taxon>Harpellomycetes</taxon>
        <taxon>Harpellales</taxon>
        <taxon>Legeriomycetaceae</taxon>
        <taxon>Smittium</taxon>
    </lineage>
</organism>
<dbReference type="GO" id="GO:0010608">
    <property type="term" value="P:post-transcriptional regulation of gene expression"/>
    <property type="evidence" value="ECO:0007669"/>
    <property type="project" value="TreeGrafter"/>
</dbReference>
<dbReference type="Pfam" id="PF00806">
    <property type="entry name" value="PUF"/>
    <property type="match status" value="8"/>
</dbReference>
<evidence type="ECO:0000256" key="6">
    <source>
        <dbReference type="ARBA" id="ARBA00081811"/>
    </source>
</evidence>
<protein>
    <recommendedName>
        <fullName evidence="6">Pumilio homology domain family member 3</fullName>
    </recommendedName>
</protein>
<name>A0A2T9ZEQ5_9FUNG</name>
<feature type="compositionally biased region" description="Polar residues" evidence="8">
    <location>
        <begin position="956"/>
        <end position="965"/>
    </location>
</feature>
<comment type="caution">
    <text evidence="10">The sequence shown here is derived from an EMBL/GenBank/DDBJ whole genome shotgun (WGS) entry which is preliminary data.</text>
</comment>
<feature type="repeat" description="Pumilio" evidence="7">
    <location>
        <begin position="864"/>
        <end position="903"/>
    </location>
</feature>
<feature type="region of interest" description="Disordered" evidence="8">
    <location>
        <begin position="932"/>
        <end position="1006"/>
    </location>
</feature>
<keyword evidence="4" id="KW-0694">RNA-binding</keyword>
<evidence type="ECO:0000256" key="3">
    <source>
        <dbReference type="ARBA" id="ARBA00022737"/>
    </source>
</evidence>
<dbReference type="InterPro" id="IPR033712">
    <property type="entry name" value="Pumilio_RNA-bd"/>
</dbReference>
<proteinExistence type="inferred from homology"/>
<dbReference type="Proteomes" id="UP000245609">
    <property type="component" value="Unassembled WGS sequence"/>
</dbReference>
<gene>
    <name evidence="10" type="ORF">BB560_002469</name>
</gene>
<dbReference type="AlphaFoldDB" id="A0A2T9ZEQ5"/>